<protein>
    <recommendedName>
        <fullName evidence="2">PiggyBac transposable element-derived protein domain-containing protein</fullName>
    </recommendedName>
</protein>
<gene>
    <name evidence="3" type="ORF">HERILL_LOCUS15584</name>
</gene>
<feature type="region of interest" description="Disordered" evidence="1">
    <location>
        <begin position="1"/>
        <end position="93"/>
    </location>
</feature>
<organism evidence="3 4">
    <name type="scientific">Hermetia illucens</name>
    <name type="common">Black soldier fly</name>
    <dbReference type="NCBI Taxonomy" id="343691"/>
    <lineage>
        <taxon>Eukaryota</taxon>
        <taxon>Metazoa</taxon>
        <taxon>Ecdysozoa</taxon>
        <taxon>Arthropoda</taxon>
        <taxon>Hexapoda</taxon>
        <taxon>Insecta</taxon>
        <taxon>Pterygota</taxon>
        <taxon>Neoptera</taxon>
        <taxon>Endopterygota</taxon>
        <taxon>Diptera</taxon>
        <taxon>Brachycera</taxon>
        <taxon>Stratiomyomorpha</taxon>
        <taxon>Stratiomyidae</taxon>
        <taxon>Hermetiinae</taxon>
        <taxon>Hermetia</taxon>
    </lineage>
</organism>
<feature type="compositionally biased region" description="Acidic residues" evidence="1">
    <location>
        <begin position="18"/>
        <end position="53"/>
    </location>
</feature>
<evidence type="ECO:0000259" key="2">
    <source>
        <dbReference type="Pfam" id="PF13843"/>
    </source>
</evidence>
<dbReference type="PANTHER" id="PTHR46599:SF3">
    <property type="entry name" value="PIGGYBAC TRANSPOSABLE ELEMENT-DERIVED PROTEIN 4"/>
    <property type="match status" value="1"/>
</dbReference>
<evidence type="ECO:0000256" key="1">
    <source>
        <dbReference type="SAM" id="MobiDB-lite"/>
    </source>
</evidence>
<dbReference type="InterPro" id="IPR029526">
    <property type="entry name" value="PGBD"/>
</dbReference>
<dbReference type="AlphaFoldDB" id="A0A7R8V892"/>
<dbReference type="PANTHER" id="PTHR46599">
    <property type="entry name" value="PIGGYBAC TRANSPOSABLE ELEMENT-DERIVED PROTEIN 4"/>
    <property type="match status" value="1"/>
</dbReference>
<dbReference type="FunCoup" id="A0A7R8V892">
    <property type="interactions" value="53"/>
</dbReference>
<dbReference type="Proteomes" id="UP000594454">
    <property type="component" value="Chromosome 6"/>
</dbReference>
<feature type="domain" description="PiggyBac transposable element-derived protein" evidence="2">
    <location>
        <begin position="139"/>
        <end position="491"/>
    </location>
</feature>
<dbReference type="InParanoid" id="A0A7R8V892"/>
<dbReference type="OMA" id="CPINCGM"/>
<dbReference type="OrthoDB" id="123207at2759"/>
<accession>A0A7R8V892</accession>
<evidence type="ECO:0000313" key="3">
    <source>
        <dbReference type="EMBL" id="CAD7093295.1"/>
    </source>
</evidence>
<name>A0A7R8V892_HERIL</name>
<evidence type="ECO:0000313" key="4">
    <source>
        <dbReference type="Proteomes" id="UP000594454"/>
    </source>
</evidence>
<sequence length="597" mass="68638">MSSGKKKLTDEEVREMIEDSDDEDFSDGSDEEFVPSGEELEDSEMEDVIEDIEYDRNYVCESQPNENDRNRASSSPSESTDEESDPVRGSPRQLPFEQQENLIWLSDVLALGRENFSGNPGVRNIEEILDEDRKVNIIKIFEYFLDDSLIEEMVTHTNNYAQTYQNVRSGLHSRMKRWKPVDKGDLKKLFGIIMFMGVKILPSIEHYWKLDILYYCPLMHSIQMSYNRFVTILRCWHFADMQVDNSNITHKIDSLVQKLVGKFRSLYVPPEVIVVDELMIKFYGRLRIKTYNPSKASSYGIKVYKLCTVNSYTWSYEIYAGASIQYEGLDKPGTVVAKLCELLLDQGRVLIADIYYTSVPLAKYLKDRKTDKICGTLRKNRVGLPLNVTKSKLKKGQCVARQKDNYITVLKWHDKRDVLMISTCHGDEMTSVRTRLGETLKPNAVIDYNDAKKGIDVADQLSPYHSPLHKSLTWFKKVAVDLLFRVAVVNARCIYNEYSTGAPLTMLEVQEQIIRHLLGPSANVTTPARPPSQGLSTHKLTEIPRRNNMLVRKRCTNCYTKLRKEEMPAASKAKQVHTECIQCQKAFCLDCFNNVHC</sequence>
<feature type="compositionally biased region" description="Basic and acidic residues" evidence="1">
    <location>
        <begin position="7"/>
        <end position="17"/>
    </location>
</feature>
<proteinExistence type="predicted"/>
<reference evidence="3 4" key="1">
    <citation type="submission" date="2020-11" db="EMBL/GenBank/DDBJ databases">
        <authorList>
            <person name="Wallbank WR R."/>
            <person name="Pardo Diaz C."/>
            <person name="Kozak K."/>
            <person name="Martin S."/>
            <person name="Jiggins C."/>
            <person name="Moest M."/>
            <person name="Warren A I."/>
            <person name="Generalovic N T."/>
            <person name="Byers J.R.P. K."/>
            <person name="Montejo-Kovacevich G."/>
            <person name="Yen C E."/>
        </authorList>
    </citation>
    <scope>NUCLEOTIDE SEQUENCE [LARGE SCALE GENOMIC DNA]</scope>
</reference>
<dbReference type="Pfam" id="PF13843">
    <property type="entry name" value="DDE_Tnp_1_7"/>
    <property type="match status" value="1"/>
</dbReference>
<dbReference type="EMBL" id="LR899014">
    <property type="protein sequence ID" value="CAD7093295.1"/>
    <property type="molecule type" value="Genomic_DNA"/>
</dbReference>
<keyword evidence="4" id="KW-1185">Reference proteome</keyword>